<dbReference type="AlphaFoldDB" id="A0AAE1YEB1"/>
<sequence>MIGAVAYELELPQAVRIHPVFHVSLLKQCKGDPSTQTCPIPSAPLQSSDYETPVEITASRIVSSSSGPVPEVLIQWGNLPLDDATWEVLSDFLTRFPDSGLVDTAMLDGKRKVVTVPQPPAQVSSSQPLFKTQQVPPMHATGSSSQPQPPSHLGATYLPPSFWRGIGVSPQREIRSKNKNDDKELNSETCTQQ</sequence>
<dbReference type="InterPro" id="IPR016197">
    <property type="entry name" value="Chromo-like_dom_sf"/>
</dbReference>
<dbReference type="SUPFAM" id="SSF54160">
    <property type="entry name" value="Chromo domain-like"/>
    <property type="match status" value="1"/>
</dbReference>
<feature type="compositionally biased region" description="Polar residues" evidence="1">
    <location>
        <begin position="134"/>
        <end position="146"/>
    </location>
</feature>
<organism evidence="3 4">
    <name type="scientific">Sesamum alatum</name>
    <dbReference type="NCBI Taxonomy" id="300844"/>
    <lineage>
        <taxon>Eukaryota</taxon>
        <taxon>Viridiplantae</taxon>
        <taxon>Streptophyta</taxon>
        <taxon>Embryophyta</taxon>
        <taxon>Tracheophyta</taxon>
        <taxon>Spermatophyta</taxon>
        <taxon>Magnoliopsida</taxon>
        <taxon>eudicotyledons</taxon>
        <taxon>Gunneridae</taxon>
        <taxon>Pentapetalae</taxon>
        <taxon>asterids</taxon>
        <taxon>lamiids</taxon>
        <taxon>Lamiales</taxon>
        <taxon>Pedaliaceae</taxon>
        <taxon>Sesamum</taxon>
    </lineage>
</organism>
<feature type="domain" description="Tf2-1-like SH3-like" evidence="2">
    <location>
        <begin position="2"/>
        <end position="29"/>
    </location>
</feature>
<dbReference type="Proteomes" id="UP001293254">
    <property type="component" value="Unassembled WGS sequence"/>
</dbReference>
<accession>A0AAE1YEB1</accession>
<dbReference type="Pfam" id="PF24626">
    <property type="entry name" value="SH3_Tf2-1"/>
    <property type="match status" value="1"/>
</dbReference>
<evidence type="ECO:0000259" key="2">
    <source>
        <dbReference type="Pfam" id="PF24626"/>
    </source>
</evidence>
<protein>
    <recommendedName>
        <fullName evidence="2">Tf2-1-like SH3-like domain-containing protein</fullName>
    </recommendedName>
</protein>
<proteinExistence type="predicted"/>
<evidence type="ECO:0000256" key="1">
    <source>
        <dbReference type="SAM" id="MobiDB-lite"/>
    </source>
</evidence>
<name>A0AAE1YEB1_9LAMI</name>
<dbReference type="PANTHER" id="PTHR46148:SF52">
    <property type="entry name" value="OS04G0603800 PROTEIN"/>
    <property type="match status" value="1"/>
</dbReference>
<comment type="caution">
    <text evidence="3">The sequence shown here is derived from an EMBL/GenBank/DDBJ whole genome shotgun (WGS) entry which is preliminary data.</text>
</comment>
<keyword evidence="4" id="KW-1185">Reference proteome</keyword>
<feature type="region of interest" description="Disordered" evidence="1">
    <location>
        <begin position="134"/>
        <end position="193"/>
    </location>
</feature>
<evidence type="ECO:0000313" key="4">
    <source>
        <dbReference type="Proteomes" id="UP001293254"/>
    </source>
</evidence>
<gene>
    <name evidence="3" type="ORF">Salat_1167900</name>
</gene>
<reference evidence="3" key="1">
    <citation type="submission" date="2020-06" db="EMBL/GenBank/DDBJ databases">
        <authorList>
            <person name="Li T."/>
            <person name="Hu X."/>
            <person name="Zhang T."/>
            <person name="Song X."/>
            <person name="Zhang H."/>
            <person name="Dai N."/>
            <person name="Sheng W."/>
            <person name="Hou X."/>
            <person name="Wei L."/>
        </authorList>
    </citation>
    <scope>NUCLEOTIDE SEQUENCE</scope>
    <source>
        <strain evidence="3">3651</strain>
        <tissue evidence="3">Leaf</tissue>
    </source>
</reference>
<dbReference type="InterPro" id="IPR056924">
    <property type="entry name" value="SH3_Tf2-1"/>
</dbReference>
<feature type="compositionally biased region" description="Basic and acidic residues" evidence="1">
    <location>
        <begin position="172"/>
        <end position="186"/>
    </location>
</feature>
<dbReference type="EMBL" id="JACGWO010000004">
    <property type="protein sequence ID" value="KAK4428681.1"/>
    <property type="molecule type" value="Genomic_DNA"/>
</dbReference>
<dbReference type="PANTHER" id="PTHR46148">
    <property type="entry name" value="CHROMO DOMAIN-CONTAINING PROTEIN"/>
    <property type="match status" value="1"/>
</dbReference>
<reference evidence="3" key="2">
    <citation type="journal article" date="2024" name="Plant">
        <title>Genomic evolution and insights into agronomic trait innovations of Sesamum species.</title>
        <authorList>
            <person name="Miao H."/>
            <person name="Wang L."/>
            <person name="Qu L."/>
            <person name="Liu H."/>
            <person name="Sun Y."/>
            <person name="Le M."/>
            <person name="Wang Q."/>
            <person name="Wei S."/>
            <person name="Zheng Y."/>
            <person name="Lin W."/>
            <person name="Duan Y."/>
            <person name="Cao H."/>
            <person name="Xiong S."/>
            <person name="Wang X."/>
            <person name="Wei L."/>
            <person name="Li C."/>
            <person name="Ma Q."/>
            <person name="Ju M."/>
            <person name="Zhao R."/>
            <person name="Li G."/>
            <person name="Mu C."/>
            <person name="Tian Q."/>
            <person name="Mei H."/>
            <person name="Zhang T."/>
            <person name="Gao T."/>
            <person name="Zhang H."/>
        </authorList>
    </citation>
    <scope>NUCLEOTIDE SEQUENCE</scope>
    <source>
        <strain evidence="3">3651</strain>
    </source>
</reference>
<evidence type="ECO:0000313" key="3">
    <source>
        <dbReference type="EMBL" id="KAK4428681.1"/>
    </source>
</evidence>